<evidence type="ECO:0000256" key="3">
    <source>
        <dbReference type="ARBA" id="ARBA00022605"/>
    </source>
</evidence>
<dbReference type="GO" id="GO:0005524">
    <property type="term" value="F:ATP binding"/>
    <property type="evidence" value="ECO:0007669"/>
    <property type="project" value="UniProtKB-UniRule"/>
</dbReference>
<comment type="function">
    <text evidence="9">Catalyzes the ATP-dependent phosphorylation of N-acetyl-L-glutamate.</text>
</comment>
<dbReference type="InterPro" id="IPR004662">
    <property type="entry name" value="AcgluKinase_fam"/>
</dbReference>
<feature type="binding site" evidence="9">
    <location>
        <position position="81"/>
    </location>
    <ligand>
        <name>substrate</name>
    </ligand>
</feature>
<dbReference type="Proteomes" id="UP000034838">
    <property type="component" value="Unassembled WGS sequence"/>
</dbReference>
<dbReference type="Pfam" id="PF00696">
    <property type="entry name" value="AA_kinase"/>
    <property type="match status" value="1"/>
</dbReference>
<keyword evidence="2 9" id="KW-0055">Arginine biosynthesis</keyword>
<feature type="domain" description="Aspartate/glutamate/uridylate kinase" evidence="10">
    <location>
        <begin position="20"/>
        <end position="261"/>
    </location>
</feature>
<feature type="site" description="Transition state stabilizer" evidence="9">
    <location>
        <position position="24"/>
    </location>
</feature>
<evidence type="ECO:0000256" key="4">
    <source>
        <dbReference type="ARBA" id="ARBA00022679"/>
    </source>
</evidence>
<dbReference type="EC" id="2.7.2.8" evidence="9"/>
<keyword evidence="4 9" id="KW-0808">Transferase</keyword>
<evidence type="ECO:0000256" key="9">
    <source>
        <dbReference type="HAMAP-Rule" id="MF_00082"/>
    </source>
</evidence>
<feature type="binding site" evidence="9">
    <location>
        <position position="181"/>
    </location>
    <ligand>
        <name>substrate</name>
    </ligand>
</feature>
<dbReference type="InterPro" id="IPR037528">
    <property type="entry name" value="ArgB"/>
</dbReference>
<keyword evidence="3 9" id="KW-0028">Amino-acid biosynthesis</keyword>
<protein>
    <recommendedName>
        <fullName evidence="9">Acetylglutamate kinase</fullName>
        <ecNumber evidence="9">2.7.2.8</ecNumber>
    </recommendedName>
    <alternativeName>
        <fullName evidence="9">N-acetyl-L-glutamate 5-phosphotransferase</fullName>
    </alternativeName>
    <alternativeName>
        <fullName evidence="9">NAG kinase</fullName>
        <shortName evidence="9">NAGK</shortName>
    </alternativeName>
</protein>
<keyword evidence="5 9" id="KW-0547">Nucleotide-binding</keyword>
<dbReference type="OrthoDB" id="9803155at2"/>
<dbReference type="PRINTS" id="PR00474">
    <property type="entry name" value="GLU5KINASE"/>
</dbReference>
<evidence type="ECO:0000256" key="2">
    <source>
        <dbReference type="ARBA" id="ARBA00022571"/>
    </source>
</evidence>
<dbReference type="GO" id="GO:0003991">
    <property type="term" value="F:acetylglutamate kinase activity"/>
    <property type="evidence" value="ECO:0007669"/>
    <property type="project" value="UniProtKB-UniRule"/>
</dbReference>
<dbReference type="PIRSF" id="PIRSF000728">
    <property type="entry name" value="NAGK"/>
    <property type="match status" value="1"/>
</dbReference>
<dbReference type="InterPro" id="IPR001048">
    <property type="entry name" value="Asp/Glu/Uridylate_kinase"/>
</dbReference>
<feature type="site" description="Transition state stabilizer" evidence="9">
    <location>
        <position position="242"/>
    </location>
</feature>
<evidence type="ECO:0000256" key="6">
    <source>
        <dbReference type="ARBA" id="ARBA00022777"/>
    </source>
</evidence>
<dbReference type="InterPro" id="IPR001057">
    <property type="entry name" value="Glu/AcGlu_kinase"/>
</dbReference>
<keyword evidence="6 9" id="KW-0418">Kinase</keyword>
<dbReference type="SUPFAM" id="SSF53633">
    <property type="entry name" value="Carbamate kinase-like"/>
    <property type="match status" value="1"/>
</dbReference>
<dbReference type="InterPro" id="IPR036393">
    <property type="entry name" value="AceGlu_kinase-like_sf"/>
</dbReference>
<dbReference type="NCBIfam" id="TIGR00761">
    <property type="entry name" value="argB"/>
    <property type="match status" value="1"/>
</dbReference>
<evidence type="ECO:0000256" key="8">
    <source>
        <dbReference type="ARBA" id="ARBA00048141"/>
    </source>
</evidence>
<evidence type="ECO:0000256" key="1">
    <source>
        <dbReference type="ARBA" id="ARBA00004828"/>
    </source>
</evidence>
<comment type="caution">
    <text evidence="11">The sequence shown here is derived from an EMBL/GenBank/DDBJ whole genome shotgun (WGS) entry which is preliminary data.</text>
</comment>
<organism evidence="11 12">
    <name type="scientific">Streptomyces malaysiense</name>
    <dbReference type="NCBI Taxonomy" id="1428626"/>
    <lineage>
        <taxon>Bacteria</taxon>
        <taxon>Bacillati</taxon>
        <taxon>Actinomycetota</taxon>
        <taxon>Actinomycetes</taxon>
        <taxon>Kitasatosporales</taxon>
        <taxon>Streptomycetaceae</taxon>
        <taxon>Streptomyces</taxon>
    </lineage>
</organism>
<evidence type="ECO:0000313" key="12">
    <source>
        <dbReference type="Proteomes" id="UP000034838"/>
    </source>
</evidence>
<keyword evidence="7 9" id="KW-0067">ATP-binding</keyword>
<dbReference type="GO" id="GO:0005737">
    <property type="term" value="C:cytoplasm"/>
    <property type="evidence" value="ECO:0007669"/>
    <property type="project" value="UniProtKB-SubCell"/>
</dbReference>
<dbReference type="EMBL" id="LBDA02000096">
    <property type="protein sequence ID" value="OIK23562.1"/>
    <property type="molecule type" value="Genomic_DNA"/>
</dbReference>
<dbReference type="HAMAP" id="MF_00082">
    <property type="entry name" value="ArgB"/>
    <property type="match status" value="1"/>
</dbReference>
<evidence type="ECO:0000313" key="11">
    <source>
        <dbReference type="EMBL" id="OIK23562.1"/>
    </source>
</evidence>
<dbReference type="RefSeq" id="WP_046419083.1">
    <property type="nucleotide sequence ID" value="NZ_LBDA02000096.1"/>
</dbReference>
<sequence>MSTLPLASATGRTVDALGEIAVIKLGGSTMVDDDLRRDFVRDVVRLHEAGLRPVVVHGGGPQISDELRRRSIASEFRNGLRVTSEEAMGVVRMVLTGVVQRELVGLINEHRPLAVGITGEDADMLVAARHRPEMDGGPVDIGRVGAVTHVAPQLLESLLADGLIPIVSSIARSAEDAHVYNVNADTVAAAIATALRASKLLLVTDVAGLYADWPHTEDVYERLTAKELERLLPGLSSGMLPKMRGCLEAVRGGVRSAHVVDGRDRDAILTTILTDRSVGTTVLPDPPGAKT</sequence>
<evidence type="ECO:0000259" key="10">
    <source>
        <dbReference type="Pfam" id="PF00696"/>
    </source>
</evidence>
<keyword evidence="9" id="KW-0963">Cytoplasm</keyword>
<comment type="pathway">
    <text evidence="1 9">Amino-acid biosynthesis; L-arginine biosynthesis; N(2)-acetyl-L-ornithine from L-glutamate: step 2/4.</text>
</comment>
<feature type="binding site" evidence="9">
    <location>
        <begin position="59"/>
        <end position="60"/>
    </location>
    <ligand>
        <name>substrate</name>
    </ligand>
</feature>
<dbReference type="PANTHER" id="PTHR23342">
    <property type="entry name" value="N-ACETYLGLUTAMATE SYNTHASE"/>
    <property type="match status" value="1"/>
</dbReference>
<comment type="subcellular location">
    <subcellularLocation>
        <location evidence="9">Cytoplasm</location>
    </subcellularLocation>
</comment>
<reference evidence="11" key="1">
    <citation type="submission" date="2016-10" db="EMBL/GenBank/DDBJ databases">
        <title>Genome sequence of Streptomyces malaysiense MUSC 136.</title>
        <authorList>
            <person name="Lee L.-H."/>
            <person name="Ser H.-L."/>
        </authorList>
    </citation>
    <scope>NUCLEOTIDE SEQUENCE [LARGE SCALE GENOMIC DNA]</scope>
    <source>
        <strain evidence="11">MUSC 136</strain>
    </source>
</reference>
<accession>A0A1J4PS70</accession>
<name>A0A1J4PS70_9ACTN</name>
<gene>
    <name evidence="9" type="primary">argB</name>
    <name evidence="11" type="ORF">VT52_031765</name>
</gene>
<evidence type="ECO:0000256" key="5">
    <source>
        <dbReference type="ARBA" id="ARBA00022741"/>
    </source>
</evidence>
<proteinExistence type="inferred from homology"/>
<dbReference type="PANTHER" id="PTHR23342:SF0">
    <property type="entry name" value="N-ACETYLGLUTAMATE SYNTHASE, MITOCHONDRIAL"/>
    <property type="match status" value="1"/>
</dbReference>
<evidence type="ECO:0000256" key="7">
    <source>
        <dbReference type="ARBA" id="ARBA00022840"/>
    </source>
</evidence>
<dbReference type="FunFam" id="3.40.1160.10:FF:000004">
    <property type="entry name" value="Acetylglutamate kinase"/>
    <property type="match status" value="1"/>
</dbReference>
<dbReference type="AlphaFoldDB" id="A0A1J4PS70"/>
<comment type="similarity">
    <text evidence="9">Belongs to the acetylglutamate kinase family. ArgB subfamily.</text>
</comment>
<dbReference type="Gene3D" id="3.40.1160.10">
    <property type="entry name" value="Acetylglutamate kinase-like"/>
    <property type="match status" value="1"/>
</dbReference>
<keyword evidence="12" id="KW-1185">Reference proteome</keyword>
<comment type="catalytic activity">
    <reaction evidence="8 9">
        <text>N-acetyl-L-glutamate + ATP = N-acetyl-L-glutamyl 5-phosphate + ADP</text>
        <dbReference type="Rhea" id="RHEA:14629"/>
        <dbReference type="ChEBI" id="CHEBI:30616"/>
        <dbReference type="ChEBI" id="CHEBI:44337"/>
        <dbReference type="ChEBI" id="CHEBI:57936"/>
        <dbReference type="ChEBI" id="CHEBI:456216"/>
        <dbReference type="EC" id="2.7.2.8"/>
    </reaction>
</comment>
<dbReference type="UniPathway" id="UPA00068">
    <property type="reaction ID" value="UER00107"/>
</dbReference>
<dbReference type="GO" id="GO:0042450">
    <property type="term" value="P:L-arginine biosynthetic process via ornithine"/>
    <property type="evidence" value="ECO:0007669"/>
    <property type="project" value="UniProtKB-UniRule"/>
</dbReference>